<sequence>MTHSSGSRPAPMNSTSMCDEKTSEVLFNGWRFWRLDPPAVPDHEFAAAMSFHGNHDTHVVSGLAHRQACFHKIDSSIREDEGNNNPYGCRLLRTVRPHNTVTTATDNYESWNDGEKRRFEDWNGYLSAEDMGNLSSNQPGDKKGRGGGKDAAKFRFGGKGEPKQKGQQQAKQKAAPEFDTVGTAKKVVESVPSPGSSMSSSVYHDTHSHLPTPNHDGDDDSIQEGDSNILDEATATLQDASPGSMSDVTVFDDENKQEMMMCNILKRPVTQSLPNTPDTMSDTNFSTMTIYDPRYRSTATAESSSYSSGGREISTSSSSSSCMDIHDLSGNLREFHYRGRGSIDSGLSSTLLPFTLTQHKKVVLPPTKFSGPPPLAAVTQNGKSAISGSEECLRPANLYGTATADPCHQSSPNRRHSSYGDVPPLDGNVLRKVASLTLDKATIDSKVNRPKFVPEKLDFSLYEKFEGQMLIHWLCSAFPDDHYLRFLLSKQDLKILAAQFCTNLLAAGVLRQIEDENAPLANLFRPDLMYYWTHSESQTTQAPPPGKLSPKVWGTSTIAEIPENRTGQMFSEAEMQNMIVNLKKEHRDAIDRIQKEREIALFNLRGEQASKMNDYEKRVGKLQREVEKYQTLAAIEELTRKAKRDIDASPLSPSTDLKSFLMSNTDPIPESLVPKSKYSQTDSFYLISVSAQTDVAALRDTASSPVKELLQLGLGQKSGKPLVQTVSPLVQNQETADEPEKFDSISDETSAVDATVPLEESLEKEPLTTETLQSPASTIPPPPPPPPPPSWNMGVEENAVLSTSSSLPHASPLPPITPTSPLPPMSRLPTPNLLPPIGGAIPPPPPLPTCGGMQGVPIPPPPPPPMPGLSIPPPPPPPPCGGGSIPPPPPPPMPGGSIPPPPPPPPGMGIPPPPPPPPPPGMGIPPPLPPPGMGIPPPPPPPGMGIPPPPLPPGGIPPPPPPPGGASTSPSPLPPPPPGGWYGAYQTARKAPVSPKVPMKPLYWTRIQVQEPPQTVPEAENKSCLWQKLEETVPADLDEFTELFSRQTRERKPASKVKTKDKSKEVAKLLDQKRSQNVGILISSLRIEISDVENAVYNFDTSTLDLDALQAIYEIRPNTEELQSIKTHLELKNDIPLDKPEQFLYDLAQIPEYADRVSCIMFHAAFTETISSIENRLNNLKMTAEFLMTDADIQKVFGIILALGNYMNGGNRNRGQADGFGLEILPKLKDVKSKDNSLTLLHYIVRNYVKLYQKDCTLDKAKLPVPEPSDAERASLVNFDDIANDLKKLHSQIKSCEAKVEKVLSSSDEEHQQPFKDKMDAFLTKAYAEHKEQEENIEECKAKFNETMEFFSWKPKSGNPSEYPQEFFSYWRVFCNDFKDIWKKEIHRKAKEELERTRKKLQEIKEDRRANVVKVKDKPHGLKAKLAKKGMLLKDSTMES</sequence>
<dbReference type="GO" id="GO:0005856">
    <property type="term" value="C:cytoskeleton"/>
    <property type="evidence" value="ECO:0007669"/>
    <property type="project" value="TreeGrafter"/>
</dbReference>
<dbReference type="PROSITE" id="PS51444">
    <property type="entry name" value="FH2"/>
    <property type="match status" value="1"/>
</dbReference>
<feature type="region of interest" description="Disordered" evidence="3">
    <location>
        <begin position="300"/>
        <end position="322"/>
    </location>
</feature>
<dbReference type="GO" id="GO:0005737">
    <property type="term" value="C:cytoplasm"/>
    <property type="evidence" value="ECO:0007669"/>
    <property type="project" value="TreeGrafter"/>
</dbReference>
<dbReference type="PANTHER" id="PTHR45920">
    <property type="entry name" value="FORMIN HOMOLOGY 2 DOMAIN CONTAINING, ISOFORM I"/>
    <property type="match status" value="1"/>
</dbReference>
<evidence type="ECO:0000256" key="2">
    <source>
        <dbReference type="SAM" id="Coils"/>
    </source>
</evidence>
<dbReference type="Proteomes" id="UP000827092">
    <property type="component" value="Unassembled WGS sequence"/>
</dbReference>
<feature type="compositionally biased region" description="Low complexity" evidence="3">
    <location>
        <begin position="300"/>
        <end position="321"/>
    </location>
</feature>
<dbReference type="InterPro" id="IPR042201">
    <property type="entry name" value="FH2_Formin_sf"/>
</dbReference>
<dbReference type="PANTHER" id="PTHR45920:SF7">
    <property type="entry name" value="FORMIN-G"/>
    <property type="match status" value="1"/>
</dbReference>
<dbReference type="PRINTS" id="PR01217">
    <property type="entry name" value="PRICHEXTENSN"/>
</dbReference>
<evidence type="ECO:0000256" key="3">
    <source>
        <dbReference type="SAM" id="MobiDB-lite"/>
    </source>
</evidence>
<feature type="domain" description="FH2" evidence="4">
    <location>
        <begin position="989"/>
        <end position="1404"/>
    </location>
</feature>
<feature type="coiled-coil region" evidence="2">
    <location>
        <begin position="572"/>
        <end position="632"/>
    </location>
</feature>
<dbReference type="InterPro" id="IPR015425">
    <property type="entry name" value="FH2_Formin"/>
</dbReference>
<dbReference type="Gene3D" id="1.20.58.2220">
    <property type="entry name" value="Formin, FH2 domain"/>
    <property type="match status" value="1"/>
</dbReference>
<gene>
    <name evidence="5" type="ORF">JTE90_028626</name>
</gene>
<protein>
    <recommendedName>
        <fullName evidence="4">FH2 domain-containing protein</fullName>
    </recommendedName>
</protein>
<feature type="compositionally biased region" description="Basic and acidic residues" evidence="3">
    <location>
        <begin position="140"/>
        <end position="164"/>
    </location>
</feature>
<evidence type="ECO:0000313" key="6">
    <source>
        <dbReference type="Proteomes" id="UP000827092"/>
    </source>
</evidence>
<dbReference type="GO" id="GO:0051015">
    <property type="term" value="F:actin filament binding"/>
    <property type="evidence" value="ECO:0007669"/>
    <property type="project" value="TreeGrafter"/>
</dbReference>
<dbReference type="SMART" id="SM00498">
    <property type="entry name" value="FH2"/>
    <property type="match status" value="1"/>
</dbReference>
<feature type="coiled-coil region" evidence="2">
    <location>
        <begin position="1384"/>
        <end position="1411"/>
    </location>
</feature>
<reference evidence="5 6" key="1">
    <citation type="journal article" date="2022" name="Nat. Ecol. Evol.">
        <title>A masculinizing supergene underlies an exaggerated male reproductive morph in a spider.</title>
        <authorList>
            <person name="Hendrickx F."/>
            <person name="De Corte Z."/>
            <person name="Sonet G."/>
            <person name="Van Belleghem S.M."/>
            <person name="Kostlbacher S."/>
            <person name="Vangestel C."/>
        </authorList>
    </citation>
    <scope>NUCLEOTIDE SEQUENCE [LARGE SCALE GENOMIC DNA]</scope>
    <source>
        <strain evidence="5">W744_W776</strain>
    </source>
</reference>
<feature type="compositionally biased region" description="Pro residues" evidence="3">
    <location>
        <begin position="857"/>
        <end position="964"/>
    </location>
</feature>
<keyword evidence="2" id="KW-0175">Coiled coil</keyword>
<feature type="compositionally biased region" description="Low complexity" evidence="3">
    <location>
        <begin position="165"/>
        <end position="177"/>
    </location>
</feature>
<comment type="caution">
    <text evidence="5">The sequence shown here is derived from an EMBL/GenBank/DDBJ whole genome shotgun (WGS) entry which is preliminary data.</text>
</comment>
<dbReference type="EMBL" id="JAFNEN010000221">
    <property type="protein sequence ID" value="KAG8189078.1"/>
    <property type="molecule type" value="Genomic_DNA"/>
</dbReference>
<comment type="similarity">
    <text evidence="1">Belongs to the formin homology family. Cappuccino subfamily.</text>
</comment>
<evidence type="ECO:0000259" key="4">
    <source>
        <dbReference type="PROSITE" id="PS51444"/>
    </source>
</evidence>
<feature type="compositionally biased region" description="Low complexity" evidence="3">
    <location>
        <begin position="189"/>
        <end position="202"/>
    </location>
</feature>
<feature type="region of interest" description="Disordered" evidence="3">
    <location>
        <begin position="755"/>
        <end position="985"/>
    </location>
</feature>
<dbReference type="SUPFAM" id="SSF101447">
    <property type="entry name" value="Formin homology 2 domain (FH2 domain)"/>
    <property type="match status" value="1"/>
</dbReference>
<feature type="compositionally biased region" description="Polar residues" evidence="3">
    <location>
        <begin position="768"/>
        <end position="777"/>
    </location>
</feature>
<accession>A0AAV6UZ02</accession>
<dbReference type="GO" id="GO:0030866">
    <property type="term" value="P:cortical actin cytoskeleton organization"/>
    <property type="evidence" value="ECO:0007669"/>
    <property type="project" value="TreeGrafter"/>
</dbReference>
<feature type="region of interest" description="Disordered" evidence="3">
    <location>
        <begin position="130"/>
        <end position="225"/>
    </location>
</feature>
<proteinExistence type="inferred from homology"/>
<evidence type="ECO:0000313" key="5">
    <source>
        <dbReference type="EMBL" id="KAG8189078.1"/>
    </source>
</evidence>
<dbReference type="Pfam" id="PF02181">
    <property type="entry name" value="FH2"/>
    <property type="match status" value="1"/>
</dbReference>
<organism evidence="5 6">
    <name type="scientific">Oedothorax gibbosus</name>
    <dbReference type="NCBI Taxonomy" id="931172"/>
    <lineage>
        <taxon>Eukaryota</taxon>
        <taxon>Metazoa</taxon>
        <taxon>Ecdysozoa</taxon>
        <taxon>Arthropoda</taxon>
        <taxon>Chelicerata</taxon>
        <taxon>Arachnida</taxon>
        <taxon>Araneae</taxon>
        <taxon>Araneomorphae</taxon>
        <taxon>Entelegynae</taxon>
        <taxon>Araneoidea</taxon>
        <taxon>Linyphiidae</taxon>
        <taxon>Erigoninae</taxon>
        <taxon>Oedothorax</taxon>
    </lineage>
</organism>
<evidence type="ECO:0000256" key="1">
    <source>
        <dbReference type="ARBA" id="ARBA00005271"/>
    </source>
</evidence>
<feature type="compositionally biased region" description="Pro residues" evidence="3">
    <location>
        <begin position="778"/>
        <end position="790"/>
    </location>
</feature>
<feature type="compositionally biased region" description="Low complexity" evidence="3">
    <location>
        <begin position="801"/>
        <end position="810"/>
    </location>
</feature>
<feature type="compositionally biased region" description="Pro residues" evidence="3">
    <location>
        <begin position="811"/>
        <end position="826"/>
    </location>
</feature>
<keyword evidence="6" id="KW-1185">Reference proteome</keyword>
<name>A0AAV6UZ02_9ARAC</name>